<dbReference type="PANTHER" id="PTHR47389:SF5">
    <property type="entry name" value="OS09G0436700 PROTEIN"/>
    <property type="match status" value="1"/>
</dbReference>
<feature type="compositionally biased region" description="Acidic residues" evidence="1">
    <location>
        <begin position="404"/>
        <end position="420"/>
    </location>
</feature>
<protein>
    <submittedName>
        <fullName evidence="2">Uncharacterized protein</fullName>
    </submittedName>
</protein>
<sequence length="429" mass="47825">MAASRGSPGPWIDTLETEESENYVPIPSKRAKIGVAATELVGGSTEDEKQQRKTAAAAGGVGPSSASPATPTINNPPLPVRYPPFPKPHPRKTAWELRMSKLNKRDPRRNLPTVMRPPDLCTARSVLSSRDKAVIRDVARSTLHIRLPNKTLLEGELLFIDEHYDIALLEISSESDLPLQVPSFGSTPNYGQEVFVLARDIDLYMMARPGKIEWLEKSDYLGRNCHMFLSCELPLVGTGGSVIDLDGNVTGMVFKNYSSNPHIIAMSTILTCMEMWMKFSRIAHPIHGLRLRTVDLLDVSLQEVLLIDHNINNGYIVDEVSVGSAAERLGIRSAEVIVSFDGLRDHTLPQLEDFLLSLGWRFLQRSTDSSSTVDVKLEVYDLLGQRARTITLPVGFFDASEMVVEEEKEEEEEEEKEEEGPTLRRCVCR</sequence>
<dbReference type="Gene3D" id="2.30.42.10">
    <property type="match status" value="1"/>
</dbReference>
<dbReference type="Gene3D" id="2.40.10.120">
    <property type="match status" value="1"/>
</dbReference>
<dbReference type="Pfam" id="PF13365">
    <property type="entry name" value="Trypsin_2"/>
    <property type="match status" value="1"/>
</dbReference>
<dbReference type="SUPFAM" id="SSF50494">
    <property type="entry name" value="Trypsin-like serine proteases"/>
    <property type="match status" value="1"/>
</dbReference>
<dbReference type="Proteomes" id="UP001497457">
    <property type="component" value="Chromosome 31b"/>
</dbReference>
<proteinExistence type="predicted"/>
<evidence type="ECO:0000313" key="2">
    <source>
        <dbReference type="EMBL" id="CAL5029492.1"/>
    </source>
</evidence>
<feature type="region of interest" description="Disordered" evidence="1">
    <location>
        <begin position="404"/>
        <end position="429"/>
    </location>
</feature>
<name>A0ABC9D165_9POAL</name>
<gene>
    <name evidence="2" type="ORF">URODEC1_LOCUS80402</name>
</gene>
<dbReference type="SUPFAM" id="SSF50156">
    <property type="entry name" value="PDZ domain-like"/>
    <property type="match status" value="1"/>
</dbReference>
<reference evidence="2" key="1">
    <citation type="submission" date="2024-10" db="EMBL/GenBank/DDBJ databases">
        <authorList>
            <person name="Ryan C."/>
        </authorList>
    </citation>
    <scope>NUCLEOTIDE SEQUENCE [LARGE SCALE GENOMIC DNA]</scope>
</reference>
<dbReference type="EMBL" id="OZ075141">
    <property type="protein sequence ID" value="CAL5029492.1"/>
    <property type="molecule type" value="Genomic_DNA"/>
</dbReference>
<dbReference type="InterPro" id="IPR009003">
    <property type="entry name" value="Peptidase_S1_PA"/>
</dbReference>
<evidence type="ECO:0000313" key="3">
    <source>
        <dbReference type="Proteomes" id="UP001497457"/>
    </source>
</evidence>
<feature type="compositionally biased region" description="Low complexity" evidence="1">
    <location>
        <begin position="54"/>
        <end position="72"/>
    </location>
</feature>
<feature type="region of interest" description="Disordered" evidence="1">
    <location>
        <begin position="40"/>
        <end position="79"/>
    </location>
</feature>
<dbReference type="AlphaFoldDB" id="A0ABC9D165"/>
<organism evidence="2 3">
    <name type="scientific">Urochloa decumbens</name>
    <dbReference type="NCBI Taxonomy" id="240449"/>
    <lineage>
        <taxon>Eukaryota</taxon>
        <taxon>Viridiplantae</taxon>
        <taxon>Streptophyta</taxon>
        <taxon>Embryophyta</taxon>
        <taxon>Tracheophyta</taxon>
        <taxon>Spermatophyta</taxon>
        <taxon>Magnoliopsida</taxon>
        <taxon>Liliopsida</taxon>
        <taxon>Poales</taxon>
        <taxon>Poaceae</taxon>
        <taxon>PACMAD clade</taxon>
        <taxon>Panicoideae</taxon>
        <taxon>Panicodae</taxon>
        <taxon>Paniceae</taxon>
        <taxon>Melinidinae</taxon>
        <taxon>Urochloa</taxon>
    </lineage>
</organism>
<dbReference type="PANTHER" id="PTHR47389">
    <property type="entry name" value="OS09G0436400 PROTEIN"/>
    <property type="match status" value="1"/>
</dbReference>
<evidence type="ECO:0000256" key="1">
    <source>
        <dbReference type="SAM" id="MobiDB-lite"/>
    </source>
</evidence>
<accession>A0ABC9D165</accession>
<feature type="region of interest" description="Disordered" evidence="1">
    <location>
        <begin position="1"/>
        <end position="23"/>
    </location>
</feature>
<dbReference type="InterPro" id="IPR036034">
    <property type="entry name" value="PDZ_sf"/>
</dbReference>
<keyword evidence="3" id="KW-1185">Reference proteome</keyword>